<comment type="caution">
    <text evidence="5">The sequence shown here is derived from an EMBL/GenBank/DDBJ whole genome shotgun (WGS) entry which is preliminary data.</text>
</comment>
<accession>A0A0M2K217</accession>
<dbReference type="PANTHER" id="PTHR47354:SF5">
    <property type="entry name" value="PROTEIN RFBI"/>
    <property type="match status" value="1"/>
</dbReference>
<dbReference type="InterPro" id="IPR008333">
    <property type="entry name" value="Cbr1-like_FAD-bd_dom"/>
</dbReference>
<dbReference type="SUPFAM" id="SSF63380">
    <property type="entry name" value="Riboflavin synthase domain-like"/>
    <property type="match status" value="1"/>
</dbReference>
<dbReference type="PRINTS" id="PR00406">
    <property type="entry name" value="CYTB5RDTASE"/>
</dbReference>
<keyword evidence="2" id="KW-0479">Metal-binding</keyword>
<dbReference type="InterPro" id="IPR017927">
    <property type="entry name" value="FAD-bd_FR_type"/>
</dbReference>
<dbReference type="InterPro" id="IPR001433">
    <property type="entry name" value="OxRdtase_FAD/NAD-bd"/>
</dbReference>
<keyword evidence="3" id="KW-0411">Iron-sulfur</keyword>
<dbReference type="Gene3D" id="3.40.50.80">
    <property type="entry name" value="Nucleotide-binding domain of ferredoxin-NADP reductase (FNR) module"/>
    <property type="match status" value="1"/>
</dbReference>
<dbReference type="InterPro" id="IPR001709">
    <property type="entry name" value="Flavoprot_Pyr_Nucl_cyt_Rdtase"/>
</dbReference>
<evidence type="ECO:0000256" key="3">
    <source>
        <dbReference type="ARBA" id="ARBA00023014"/>
    </source>
</evidence>
<proteinExistence type="predicted"/>
<protein>
    <submittedName>
        <fullName evidence="5">Oxidoreductase</fullName>
    </submittedName>
</protein>
<organism evidence="5 6">
    <name type="scientific">Mycolicibacterium obuense</name>
    <dbReference type="NCBI Taxonomy" id="1807"/>
    <lineage>
        <taxon>Bacteria</taxon>
        <taxon>Bacillati</taxon>
        <taxon>Actinomycetota</taxon>
        <taxon>Actinomycetes</taxon>
        <taxon>Mycobacteriales</taxon>
        <taxon>Mycobacteriaceae</taxon>
        <taxon>Mycolicibacterium</taxon>
    </lineage>
</organism>
<dbReference type="PANTHER" id="PTHR47354">
    <property type="entry name" value="NADH OXIDOREDUCTASE HCR"/>
    <property type="match status" value="1"/>
</dbReference>
<feature type="domain" description="FAD-binding FR-type" evidence="4">
    <location>
        <begin position="14"/>
        <end position="115"/>
    </location>
</feature>
<keyword evidence="6" id="KW-1185">Reference proteome</keyword>
<dbReference type="Pfam" id="PF00970">
    <property type="entry name" value="FAD_binding_6"/>
    <property type="match status" value="1"/>
</dbReference>
<evidence type="ECO:0000313" key="5">
    <source>
        <dbReference type="EMBL" id="KKF01264.1"/>
    </source>
</evidence>
<dbReference type="SUPFAM" id="SSF52343">
    <property type="entry name" value="Ferredoxin reductase-like, C-terminal NADP-linked domain"/>
    <property type="match status" value="1"/>
</dbReference>
<keyword evidence="2" id="KW-0408">Iron</keyword>
<evidence type="ECO:0000256" key="1">
    <source>
        <dbReference type="ARBA" id="ARBA00001974"/>
    </source>
</evidence>
<dbReference type="GO" id="GO:0051537">
    <property type="term" value="F:2 iron, 2 sulfur cluster binding"/>
    <property type="evidence" value="ECO:0007669"/>
    <property type="project" value="UniProtKB-KW"/>
</dbReference>
<dbReference type="GO" id="GO:0016491">
    <property type="term" value="F:oxidoreductase activity"/>
    <property type="evidence" value="ECO:0007669"/>
    <property type="project" value="InterPro"/>
</dbReference>
<dbReference type="PRINTS" id="PR00371">
    <property type="entry name" value="FPNCR"/>
</dbReference>
<evidence type="ECO:0000313" key="6">
    <source>
        <dbReference type="Proteomes" id="UP000034150"/>
    </source>
</evidence>
<dbReference type="PROSITE" id="PS51384">
    <property type="entry name" value="FAD_FR"/>
    <property type="match status" value="1"/>
</dbReference>
<dbReference type="InterPro" id="IPR017938">
    <property type="entry name" value="Riboflavin_synthase-like_b-brl"/>
</dbReference>
<dbReference type="EMBL" id="LAUZ02000052">
    <property type="protein sequence ID" value="KKF01264.1"/>
    <property type="molecule type" value="Genomic_DNA"/>
</dbReference>
<dbReference type="InterPro" id="IPR050415">
    <property type="entry name" value="MRET"/>
</dbReference>
<dbReference type="PATRIC" id="fig|1807.13.peg.4045"/>
<reference evidence="5 6" key="1">
    <citation type="journal article" date="2015" name="Genome Announc.">
        <title>Draft Genome Sequence of Mycobacterium obuense Strain UC1, Isolated from Patient Sputum.</title>
        <authorList>
            <person name="Greninger A.L."/>
            <person name="Cunningham G."/>
            <person name="Hsu E.D."/>
            <person name="Yu J.M."/>
            <person name="Chiu C.Y."/>
            <person name="Miller S."/>
        </authorList>
    </citation>
    <scope>NUCLEOTIDE SEQUENCE [LARGE SCALE GENOMIC DNA]</scope>
    <source>
        <strain evidence="5 6">UC1</strain>
    </source>
</reference>
<dbReference type="OrthoDB" id="5179582at2"/>
<evidence type="ECO:0000259" key="4">
    <source>
        <dbReference type="PROSITE" id="PS51384"/>
    </source>
</evidence>
<keyword evidence="2" id="KW-0001">2Fe-2S</keyword>
<dbReference type="InterPro" id="IPR039261">
    <property type="entry name" value="FNR_nucleotide-bd"/>
</dbReference>
<dbReference type="Gene3D" id="2.40.30.10">
    <property type="entry name" value="Translation factors"/>
    <property type="match status" value="1"/>
</dbReference>
<evidence type="ECO:0000256" key="2">
    <source>
        <dbReference type="ARBA" id="ARBA00022714"/>
    </source>
</evidence>
<sequence length="251" mass="27131">MARGTVLVTSPIRASWHVGRVASRRRETASAVRLELDVPTWPGNHAGSHLDVRLTAPDGYQATRSYSVASSGETTRVILAVDELPSGEVSPYLVHQLADGDELEVHGPLGRYFVWTPTEPDRSPVQLIAGGSGVVPLFAMAAAREHETVDAEFRLLYSVRTPEDVFFAEELSALSKTTVDVVHTRTSPPGSPRAPGRLTQESVADLVFPATATPRIFLCGPTPFVETIAGWLLQLGHDPTRIRTERFGGSG</sequence>
<comment type="cofactor">
    <cofactor evidence="1">
        <name>FAD</name>
        <dbReference type="ChEBI" id="CHEBI:57692"/>
    </cofactor>
</comment>
<gene>
    <name evidence="5" type="ORF">WN67_14435</name>
</gene>
<dbReference type="Proteomes" id="UP000034150">
    <property type="component" value="Unassembled WGS sequence"/>
</dbReference>
<name>A0A0M2K217_9MYCO</name>
<dbReference type="AlphaFoldDB" id="A0A0M2K217"/>
<dbReference type="Pfam" id="PF00175">
    <property type="entry name" value="NAD_binding_1"/>
    <property type="match status" value="1"/>
</dbReference>